<feature type="transmembrane region" description="Helical" evidence="5">
    <location>
        <begin position="166"/>
        <end position="184"/>
    </location>
</feature>
<dbReference type="InterPro" id="IPR006685">
    <property type="entry name" value="MscS_channel_2nd"/>
</dbReference>
<dbReference type="InterPro" id="IPR023408">
    <property type="entry name" value="MscS_beta-dom_sf"/>
</dbReference>
<evidence type="ECO:0000256" key="5">
    <source>
        <dbReference type="SAM" id="Phobius"/>
    </source>
</evidence>
<dbReference type="Pfam" id="PF00924">
    <property type="entry name" value="MS_channel_2nd"/>
    <property type="match status" value="1"/>
</dbReference>
<dbReference type="SUPFAM" id="SSF50182">
    <property type="entry name" value="Sm-like ribonucleoproteins"/>
    <property type="match status" value="1"/>
</dbReference>
<evidence type="ECO:0000256" key="3">
    <source>
        <dbReference type="ARBA" id="ARBA00022989"/>
    </source>
</evidence>
<comment type="subcellular location">
    <subcellularLocation>
        <location evidence="1">Membrane</location>
    </subcellularLocation>
</comment>
<dbReference type="PANTHER" id="PTHR30566">
    <property type="entry name" value="YNAI-RELATED MECHANOSENSITIVE ION CHANNEL"/>
    <property type="match status" value="1"/>
</dbReference>
<dbReference type="InterPro" id="IPR010920">
    <property type="entry name" value="LSM_dom_sf"/>
</dbReference>
<gene>
    <name evidence="7" type="ORF">QSP1433_LOCUS10344</name>
</gene>
<evidence type="ECO:0000256" key="2">
    <source>
        <dbReference type="ARBA" id="ARBA00022692"/>
    </source>
</evidence>
<feature type="transmembrane region" description="Helical" evidence="5">
    <location>
        <begin position="55"/>
        <end position="73"/>
    </location>
</feature>
<dbReference type="PANTHER" id="PTHR30566:SF5">
    <property type="entry name" value="MECHANOSENSITIVE ION CHANNEL PROTEIN 1, MITOCHONDRIAL-RELATED"/>
    <property type="match status" value="1"/>
</dbReference>
<feature type="domain" description="Mechanosensitive ion channel MscS" evidence="6">
    <location>
        <begin position="185"/>
        <end position="240"/>
    </location>
</feature>
<evidence type="ECO:0000259" key="6">
    <source>
        <dbReference type="Pfam" id="PF00924"/>
    </source>
</evidence>
<evidence type="ECO:0000256" key="1">
    <source>
        <dbReference type="ARBA" id="ARBA00004370"/>
    </source>
</evidence>
<keyword evidence="2 5" id="KW-0812">Transmembrane</keyword>
<evidence type="ECO:0000256" key="4">
    <source>
        <dbReference type="ARBA" id="ARBA00023136"/>
    </source>
</evidence>
<proteinExistence type="predicted"/>
<feature type="transmembrane region" description="Helical" evidence="5">
    <location>
        <begin position="85"/>
        <end position="113"/>
    </location>
</feature>
<sequence>MGEYDVTSGSIVVLVIALSGLLTTPAITALLFSLVHNISAGHETATLFAHRASKLLYVPVLILFYILWFYLIIMFPTMQFLFQDIFVGIWAFFSYILFVFCFYRTLTFLSFVILVSSRRFMNDELLTEYVKDILPLIVSLLTITLTFVLLFSFFEDYVKITGIAKIFVSSLIGYTVIIAFSWSLRDGVSSVCLLADRPFVIGDMIEICGVAGVVQRVGALNVVLRKEGVDIMSIPSRRFSQFPCSIYTRAPTRRCTVYVRLKCPKNCGATFFRAIITSVSSFLLDHCGVGDAQVSLLAGESSCSVKTGFYRFSSEPINPTLVISWETAHISHVQLQRSKSDILLAITDFFADYTSVKLI</sequence>
<dbReference type="GO" id="GO:0016020">
    <property type="term" value="C:membrane"/>
    <property type="evidence" value="ECO:0007669"/>
    <property type="project" value="UniProtKB-SubCell"/>
</dbReference>
<evidence type="ECO:0000313" key="7">
    <source>
        <dbReference type="EMBL" id="CAD9689720.1"/>
    </source>
</evidence>
<dbReference type="Gene3D" id="2.30.30.60">
    <property type="match status" value="1"/>
</dbReference>
<accession>A0A7S2S4Z5</accession>
<reference evidence="7" key="1">
    <citation type="submission" date="2021-01" db="EMBL/GenBank/DDBJ databases">
        <authorList>
            <person name="Corre E."/>
            <person name="Pelletier E."/>
            <person name="Niang G."/>
            <person name="Scheremetjew M."/>
            <person name="Finn R."/>
            <person name="Kale V."/>
            <person name="Holt S."/>
            <person name="Cochrane G."/>
            <person name="Meng A."/>
            <person name="Brown T."/>
            <person name="Cohen L."/>
        </authorList>
    </citation>
    <scope>NUCLEOTIDE SEQUENCE</scope>
    <source>
        <strain evidence="7">NY070348D</strain>
    </source>
</reference>
<keyword evidence="4 5" id="KW-0472">Membrane</keyword>
<keyword evidence="3 5" id="KW-1133">Transmembrane helix</keyword>
<protein>
    <recommendedName>
        <fullName evidence="6">Mechanosensitive ion channel MscS domain-containing protein</fullName>
    </recommendedName>
</protein>
<feature type="transmembrane region" description="Helical" evidence="5">
    <location>
        <begin position="12"/>
        <end position="35"/>
    </location>
</feature>
<feature type="transmembrane region" description="Helical" evidence="5">
    <location>
        <begin position="133"/>
        <end position="154"/>
    </location>
</feature>
<dbReference type="EMBL" id="HBHK01016529">
    <property type="protein sequence ID" value="CAD9689720.1"/>
    <property type="molecule type" value="Transcribed_RNA"/>
</dbReference>
<name>A0A7S2S4Z5_9STRA</name>
<organism evidence="7">
    <name type="scientific">Mucochytrium quahogii</name>
    <dbReference type="NCBI Taxonomy" id="96639"/>
    <lineage>
        <taxon>Eukaryota</taxon>
        <taxon>Sar</taxon>
        <taxon>Stramenopiles</taxon>
        <taxon>Bigyra</taxon>
        <taxon>Labyrinthulomycetes</taxon>
        <taxon>Thraustochytrida</taxon>
        <taxon>Thraustochytriidae</taxon>
        <taxon>Mucochytrium</taxon>
    </lineage>
</organism>
<dbReference type="AlphaFoldDB" id="A0A7S2S4Z5"/>
<dbReference type="GO" id="GO:0055085">
    <property type="term" value="P:transmembrane transport"/>
    <property type="evidence" value="ECO:0007669"/>
    <property type="project" value="InterPro"/>
</dbReference>